<feature type="transmembrane region" description="Helical" evidence="9">
    <location>
        <begin position="201"/>
        <end position="226"/>
    </location>
</feature>
<keyword evidence="7 8" id="KW-0472">Membrane</keyword>
<evidence type="ECO:0000256" key="2">
    <source>
        <dbReference type="ARBA" id="ARBA00022448"/>
    </source>
</evidence>
<dbReference type="EMBL" id="JAWMWG010000001">
    <property type="protein sequence ID" value="MEJ6348734.1"/>
    <property type="molecule type" value="Genomic_DNA"/>
</dbReference>
<evidence type="ECO:0000259" key="10">
    <source>
        <dbReference type="PROSITE" id="PS51105"/>
    </source>
</evidence>
<dbReference type="RefSeq" id="WP_339970197.1">
    <property type="nucleotide sequence ID" value="NZ_JAWMWG010000001.1"/>
</dbReference>
<evidence type="ECO:0000256" key="5">
    <source>
        <dbReference type="ARBA" id="ARBA00022692"/>
    </source>
</evidence>
<feature type="transmembrane region" description="Helical" evidence="9">
    <location>
        <begin position="64"/>
        <end position="85"/>
    </location>
</feature>
<keyword evidence="4 8" id="KW-0762">Sugar transport</keyword>
<dbReference type="PIRSF" id="PIRSF006351">
    <property type="entry name" value="PTS_EIIC-Cellobiose"/>
    <property type="match status" value="1"/>
</dbReference>
<gene>
    <name evidence="11" type="ORF">R4Y45_05800</name>
</gene>
<dbReference type="InterPro" id="IPR003352">
    <property type="entry name" value="PTS_EIIC"/>
</dbReference>
<evidence type="ECO:0000313" key="11">
    <source>
        <dbReference type="EMBL" id="MEJ6348734.1"/>
    </source>
</evidence>
<feature type="transmembrane region" description="Helical" evidence="9">
    <location>
        <begin position="92"/>
        <end position="114"/>
    </location>
</feature>
<feature type="transmembrane region" description="Helical" evidence="9">
    <location>
        <begin position="328"/>
        <end position="346"/>
    </location>
</feature>
<keyword evidence="12" id="KW-1185">Reference proteome</keyword>
<keyword evidence="3 8" id="KW-1003">Cell membrane</keyword>
<feature type="transmembrane region" description="Helical" evidence="9">
    <location>
        <begin position="270"/>
        <end position="290"/>
    </location>
</feature>
<feature type="domain" description="PTS EIIC type-3" evidence="10">
    <location>
        <begin position="1"/>
        <end position="396"/>
    </location>
</feature>
<dbReference type="PROSITE" id="PS51105">
    <property type="entry name" value="PTS_EIIC_TYPE_3"/>
    <property type="match status" value="1"/>
</dbReference>
<keyword evidence="6 9" id="KW-1133">Transmembrane helix</keyword>
<feature type="transmembrane region" description="Helical" evidence="9">
    <location>
        <begin position="20"/>
        <end position="44"/>
    </location>
</feature>
<comment type="caution">
    <text evidence="11">The sequence shown here is derived from an EMBL/GenBank/DDBJ whole genome shotgun (WGS) entry which is preliminary data.</text>
</comment>
<feature type="transmembrane region" description="Helical" evidence="9">
    <location>
        <begin position="126"/>
        <end position="143"/>
    </location>
</feature>
<dbReference type="InterPro" id="IPR004796">
    <property type="entry name" value="PTS_IIC_cello"/>
</dbReference>
<sequence length="408" mass="47292">MVDNLKHLRWLLALKQTLDVLMIVALLGSLTILLENFSNVFLSYFHLPFLKDFLFWLGPINQGIWTLTLPIYSFWFILVWGYFLALLYDNDAVLGSIISVSSYLLASGFLNFNFKVTWQNLSTQNLFFAFFVSTIFVVVYNFMTKLQFQLSIMPGRFTWFYKKLSHLTSFLVTLLVMFVYFRETPKMLHLTLRDMFNQLQLNVVAMSQNFVVILIFLLLIQLYCYFNFQGYNLMLTVTEFIYLTSQNFNIEAANYHQLPHYLLTKSTLDSYVFIGGVGSTLAFVLGVLFFSKIPERRRVAKYSLAPGIFNLNSSTLFGIPVILNKRYFIPFMITPIISLITTYIALSMKLIEPIQIALPTIVPPFLNGFLATNLDLNALGLIAVNFLISFMIWTRYIKRENDLDKTVN</sequence>
<evidence type="ECO:0000256" key="6">
    <source>
        <dbReference type="ARBA" id="ARBA00022989"/>
    </source>
</evidence>
<name>A0ABU8SHM0_9LACO</name>
<dbReference type="InterPro" id="IPR004501">
    <property type="entry name" value="PTS_EIIC_3"/>
</dbReference>
<comment type="function">
    <text evidence="8">The phosphoenolpyruvate-dependent sugar phosphotransferase system (PTS), a major carbohydrate active -transport system, catalyzes the phosphorylation of incoming sugar substrates concomitant with their translocation across the cell membrane.</text>
</comment>
<evidence type="ECO:0000256" key="4">
    <source>
        <dbReference type="ARBA" id="ARBA00022597"/>
    </source>
</evidence>
<reference evidence="11 12" key="1">
    <citation type="submission" date="2023-10" db="EMBL/GenBank/DDBJ databases">
        <title>Holzapfeliella saturejae sp. nov. isolated from Satureja montana flowers.</title>
        <authorList>
            <person name="Alcantara C."/>
            <person name="Zuniga M."/>
            <person name="Landete J.M."/>
            <person name="Monedero V."/>
        </authorList>
    </citation>
    <scope>NUCLEOTIDE SEQUENCE [LARGE SCALE GENOMIC DNA]</scope>
    <source>
        <strain evidence="11 12">He02</strain>
    </source>
</reference>
<dbReference type="Proteomes" id="UP001377804">
    <property type="component" value="Unassembled WGS sequence"/>
</dbReference>
<evidence type="ECO:0000313" key="12">
    <source>
        <dbReference type="Proteomes" id="UP001377804"/>
    </source>
</evidence>
<evidence type="ECO:0000256" key="3">
    <source>
        <dbReference type="ARBA" id="ARBA00022475"/>
    </source>
</evidence>
<feature type="transmembrane region" description="Helical" evidence="9">
    <location>
        <begin position="164"/>
        <end position="181"/>
    </location>
</feature>
<dbReference type="PANTHER" id="PTHR33989:SF4">
    <property type="entry name" value="PTS SYSTEM N,N'-DIACETYLCHITOBIOSE-SPECIFIC EIIC COMPONENT"/>
    <property type="match status" value="1"/>
</dbReference>
<evidence type="ECO:0000256" key="7">
    <source>
        <dbReference type="ARBA" id="ARBA00023136"/>
    </source>
</evidence>
<dbReference type="Pfam" id="PF02378">
    <property type="entry name" value="PTS_EIIC"/>
    <property type="match status" value="1"/>
</dbReference>
<keyword evidence="5 9" id="KW-0812">Transmembrane</keyword>
<feature type="transmembrane region" description="Helical" evidence="9">
    <location>
        <begin position="378"/>
        <end position="397"/>
    </location>
</feature>
<evidence type="ECO:0000256" key="8">
    <source>
        <dbReference type="PIRNR" id="PIRNR006351"/>
    </source>
</evidence>
<proteinExistence type="predicted"/>
<evidence type="ECO:0000256" key="9">
    <source>
        <dbReference type="SAM" id="Phobius"/>
    </source>
</evidence>
<evidence type="ECO:0000256" key="1">
    <source>
        <dbReference type="ARBA" id="ARBA00004651"/>
    </source>
</evidence>
<protein>
    <recommendedName>
        <fullName evidence="8">Permease IIC component</fullName>
    </recommendedName>
</protein>
<accession>A0ABU8SHM0</accession>
<comment type="subcellular location">
    <subcellularLocation>
        <location evidence="1">Cell membrane</location>
        <topology evidence="1">Multi-pass membrane protein</topology>
    </subcellularLocation>
</comment>
<keyword evidence="2 8" id="KW-0813">Transport</keyword>
<dbReference type="InterPro" id="IPR051088">
    <property type="entry name" value="PTS_Sugar-EIIC/EIIB"/>
</dbReference>
<organism evidence="11 12">
    <name type="scientific">Holzapfeliella saturejae</name>
    <dbReference type="NCBI Taxonomy" id="3082953"/>
    <lineage>
        <taxon>Bacteria</taxon>
        <taxon>Bacillati</taxon>
        <taxon>Bacillota</taxon>
        <taxon>Bacilli</taxon>
        <taxon>Lactobacillales</taxon>
        <taxon>Lactobacillaceae</taxon>
        <taxon>Holzapfeliella</taxon>
    </lineage>
</organism>
<dbReference type="PANTHER" id="PTHR33989">
    <property type="match status" value="1"/>
</dbReference>